<reference evidence="2" key="1">
    <citation type="submission" date="2009-11" db="EMBL/GenBank/DDBJ databases">
        <authorList>
            <consortium name="The Broad Institute Genome Sequencing Platform"/>
            <person name="Ward D."/>
            <person name="Feldgarden M."/>
            <person name="Earl A."/>
            <person name="Young S.K."/>
            <person name="Zeng Q."/>
            <person name="Koehrsen M."/>
            <person name="Alvarado L."/>
            <person name="Berlin A."/>
            <person name="Bochicchio J."/>
            <person name="Borenstein D."/>
            <person name="Chapman S.B."/>
            <person name="Chen Z."/>
            <person name="Engels R."/>
            <person name="Freedman E."/>
            <person name="Gellesch M."/>
            <person name="Goldberg J."/>
            <person name="Griggs A."/>
            <person name="Gujja S."/>
            <person name="Heilman E."/>
            <person name="Heiman D."/>
            <person name="Hepburn T."/>
            <person name="Howarth C."/>
            <person name="Jen D."/>
            <person name="Larson L."/>
            <person name="Lewis B."/>
            <person name="Mehta T."/>
            <person name="Park D."/>
            <person name="Pearson M."/>
            <person name="Roberts A."/>
            <person name="Saif S."/>
            <person name="Shea T."/>
            <person name="Shenoy N."/>
            <person name="Sisk P."/>
            <person name="Stolte C."/>
            <person name="Sykes S."/>
            <person name="Thomson T."/>
            <person name="Walk T."/>
            <person name="White J."/>
            <person name="Yandava C."/>
            <person name="Izard J."/>
            <person name="Baranova O.V."/>
            <person name="Blanton J.M."/>
            <person name="Tanner A.C."/>
            <person name="Dewhirst F.E."/>
            <person name="Haas B."/>
            <person name="Nusbaum C."/>
            <person name="Birren B."/>
        </authorList>
    </citation>
    <scope>NUCLEOTIDE SEQUENCE [LARGE SCALE GENOMIC DNA]</scope>
    <source>
        <strain evidence="2">1-1 BBBD Race 1</strain>
    </source>
</reference>
<feature type="compositionally biased region" description="Acidic residues" evidence="1">
    <location>
        <begin position="84"/>
        <end position="96"/>
    </location>
</feature>
<evidence type="ECO:0000313" key="2">
    <source>
        <dbReference type="EMBL" id="OAV94754.1"/>
    </source>
</evidence>
<reference evidence="3 4" key="3">
    <citation type="journal article" date="2017" name="G3 (Bethesda)">
        <title>Comparative analysis highlights variable genome content of wheat rusts and divergence of the mating loci.</title>
        <authorList>
            <person name="Cuomo C.A."/>
            <person name="Bakkeren G."/>
            <person name="Khalil H.B."/>
            <person name="Panwar V."/>
            <person name="Joly D."/>
            <person name="Linning R."/>
            <person name="Sakthikumar S."/>
            <person name="Song X."/>
            <person name="Adiconis X."/>
            <person name="Fan L."/>
            <person name="Goldberg J.M."/>
            <person name="Levin J.Z."/>
            <person name="Young S."/>
            <person name="Zeng Q."/>
            <person name="Anikster Y."/>
            <person name="Bruce M."/>
            <person name="Wang M."/>
            <person name="Yin C."/>
            <person name="McCallum B."/>
            <person name="Szabo L.J."/>
            <person name="Hulbert S."/>
            <person name="Chen X."/>
            <person name="Fellers J.P."/>
        </authorList>
    </citation>
    <scope>NUCLEOTIDE SEQUENCE</scope>
    <source>
        <strain evidence="4">Isolate 1-1 / race 1 (BBBD)</strain>
        <strain evidence="3">isolate 1-1 / race 1 (BBBD)</strain>
    </source>
</reference>
<dbReference type="OrthoDB" id="2507498at2759"/>
<dbReference type="VEuPathDB" id="FungiDB:PTTG_26867"/>
<sequence length="549" mass="62626">MDEDEDDLSHNTSDNSLRGRTDNEMDDDVDEDDKMDEDDYLVVDWSSEDRVSRTESKARQIGPRRSLWNMACPGPSNRCPSPGSEDEMWSGDDGKEDETRDSKMAAFLEDEWVPMSDDELNSSRASRLARKKATVPQDNNTPPPEGKAFDPNTDFTTLSTTELKRLNTSDLPRPDLAKCSAIQPPQFSQAHRSTIAIKRTQQLTISQVDETLQVVEQIRDELNKQEEPQVRKSPQGLSNLQQTDLRKFLWLHCAVLLGWSSKVKKFPRPATKGKKSEWGHPLRSLLTQDSNPYIHEAATPQQITIIKKMMHQAGIRRFAPNFMEPPNSNNNKFLWDLAIDVFVELIECGEYANVDVYLQQRNIVASELRKYVRETLARKYKKENLWNQDKQTSHTNAQKCKGRQSYLAEARLGTAAQIRGLECLYPVIKAATSEDAPLKNRKRGHKHCKVLAVPWRSSKITQVFIRLDKISAYQKEANFIKPSGPPPRIRRQLEHAAPGSVKSSARLPKNCYSSRWLEKLSTKQHQNIQPGPPCDLKKIMQQMPAVPRS</sequence>
<keyword evidence="4" id="KW-1185">Reference proteome</keyword>
<feature type="region of interest" description="Disordered" evidence="1">
    <location>
        <begin position="1"/>
        <end position="152"/>
    </location>
</feature>
<evidence type="ECO:0000313" key="3">
    <source>
        <dbReference type="EnsemblFungi" id="PTTG_26867-t43_1-p1"/>
    </source>
</evidence>
<dbReference type="Proteomes" id="UP000005240">
    <property type="component" value="Unassembled WGS sequence"/>
</dbReference>
<evidence type="ECO:0000256" key="1">
    <source>
        <dbReference type="SAM" id="MobiDB-lite"/>
    </source>
</evidence>
<evidence type="ECO:0000313" key="4">
    <source>
        <dbReference type="Proteomes" id="UP000005240"/>
    </source>
</evidence>
<feature type="compositionally biased region" description="Acidic residues" evidence="1">
    <location>
        <begin position="108"/>
        <end position="120"/>
    </location>
</feature>
<reference evidence="2" key="2">
    <citation type="submission" date="2016-05" db="EMBL/GenBank/DDBJ databases">
        <title>Comparative analysis highlights variable genome content of wheat rusts and divergence of the mating loci.</title>
        <authorList>
            <person name="Cuomo C.A."/>
            <person name="Bakkeren G."/>
            <person name="Szabo L."/>
            <person name="Khalil H."/>
            <person name="Joly D."/>
            <person name="Goldberg J."/>
            <person name="Young S."/>
            <person name="Zeng Q."/>
            <person name="Fellers J."/>
        </authorList>
    </citation>
    <scope>NUCLEOTIDE SEQUENCE [LARGE SCALE GENOMIC DNA]</scope>
    <source>
        <strain evidence="2">1-1 BBBD Race 1</strain>
    </source>
</reference>
<protein>
    <submittedName>
        <fullName evidence="2 3">Uncharacterized protein</fullName>
    </submittedName>
</protein>
<feature type="compositionally biased region" description="Acidic residues" evidence="1">
    <location>
        <begin position="24"/>
        <end position="41"/>
    </location>
</feature>
<reference evidence="3" key="4">
    <citation type="submission" date="2025-05" db="UniProtKB">
        <authorList>
            <consortium name="EnsemblFungi"/>
        </authorList>
    </citation>
    <scope>IDENTIFICATION</scope>
    <source>
        <strain evidence="3">isolate 1-1 / race 1 (BBBD)</strain>
    </source>
</reference>
<name>A0A180GQF1_PUCT1</name>
<accession>A0A180GQF1</accession>
<dbReference type="EMBL" id="ADAS02000036">
    <property type="protein sequence ID" value="OAV94754.1"/>
    <property type="molecule type" value="Genomic_DNA"/>
</dbReference>
<dbReference type="AlphaFoldDB" id="A0A180GQF1"/>
<organism evidence="2">
    <name type="scientific">Puccinia triticina (isolate 1-1 / race 1 (BBBD))</name>
    <name type="common">Brown leaf rust fungus</name>
    <dbReference type="NCBI Taxonomy" id="630390"/>
    <lineage>
        <taxon>Eukaryota</taxon>
        <taxon>Fungi</taxon>
        <taxon>Dikarya</taxon>
        <taxon>Basidiomycota</taxon>
        <taxon>Pucciniomycotina</taxon>
        <taxon>Pucciniomycetes</taxon>
        <taxon>Pucciniales</taxon>
        <taxon>Pucciniaceae</taxon>
        <taxon>Puccinia</taxon>
    </lineage>
</organism>
<feature type="compositionally biased region" description="Basic and acidic residues" evidence="1">
    <location>
        <begin position="47"/>
        <end position="58"/>
    </location>
</feature>
<gene>
    <name evidence="2" type="ORF">PTTG_26867</name>
</gene>
<dbReference type="EnsemblFungi" id="PTTG_26867-t43_1">
    <property type="protein sequence ID" value="PTTG_26867-t43_1-p1"/>
    <property type="gene ID" value="PTTG_26867"/>
</dbReference>
<proteinExistence type="predicted"/>